<sequence length="59" mass="6734">MRLVFWLLYTTTKPPAQAQPTISATRHHIDAVVDAIADIHIKPPWLAKQRFVLRNLTAT</sequence>
<evidence type="ECO:0000313" key="2">
    <source>
        <dbReference type="Proteomes" id="UP000002274"/>
    </source>
</evidence>
<protein>
    <submittedName>
        <fullName evidence="1">Uncharacterized protein</fullName>
    </submittedName>
</protein>
<dbReference type="STRING" id="59922.P9303_24251"/>
<dbReference type="Proteomes" id="UP000002274">
    <property type="component" value="Chromosome"/>
</dbReference>
<reference evidence="1 2" key="1">
    <citation type="journal article" date="2007" name="PLoS Genet.">
        <title>Patterns and implications of gene gain and loss in the evolution of Prochlorococcus.</title>
        <authorList>
            <person name="Kettler G.C."/>
            <person name="Martiny A.C."/>
            <person name="Huang K."/>
            <person name="Zucker J."/>
            <person name="Coleman M.L."/>
            <person name="Rodrigue S."/>
            <person name="Chen F."/>
            <person name="Lapidus A."/>
            <person name="Ferriera S."/>
            <person name="Johnson J."/>
            <person name="Steglich C."/>
            <person name="Church G.M."/>
            <person name="Richardson P."/>
            <person name="Chisholm S.W."/>
        </authorList>
    </citation>
    <scope>NUCLEOTIDE SEQUENCE [LARGE SCALE GENOMIC DNA]</scope>
    <source>
        <strain evidence="1 2">MIT 9303</strain>
    </source>
</reference>
<organism evidence="1 2">
    <name type="scientific">Prochlorococcus marinus (strain MIT 9303)</name>
    <dbReference type="NCBI Taxonomy" id="59922"/>
    <lineage>
        <taxon>Bacteria</taxon>
        <taxon>Bacillati</taxon>
        <taxon>Cyanobacteriota</taxon>
        <taxon>Cyanophyceae</taxon>
        <taxon>Synechococcales</taxon>
        <taxon>Prochlorococcaceae</taxon>
        <taxon>Prochlorococcus</taxon>
    </lineage>
</organism>
<dbReference type="EMBL" id="CP000554">
    <property type="protein sequence ID" value="ABM79156.1"/>
    <property type="molecule type" value="Genomic_DNA"/>
</dbReference>
<accession>A2CCE6</accession>
<dbReference type="HOGENOM" id="CLU_2956979_0_0_3"/>
<dbReference type="AlphaFoldDB" id="A2CCE6"/>
<gene>
    <name evidence="1" type="ordered locus">P9303_24251</name>
</gene>
<dbReference type="KEGG" id="pmf:P9303_24251"/>
<proteinExistence type="predicted"/>
<evidence type="ECO:0000313" key="1">
    <source>
        <dbReference type="EMBL" id="ABM79156.1"/>
    </source>
</evidence>
<name>A2CCE6_PROM3</name>